<dbReference type="InterPro" id="IPR011083">
    <property type="entry name" value="Phage_tail_collar_dom"/>
</dbReference>
<evidence type="ECO:0000313" key="2">
    <source>
        <dbReference type="EMBL" id="AWV06158.1"/>
    </source>
</evidence>
<accession>A0A2U9T6N2</accession>
<dbReference type="AlphaFoldDB" id="A0A2U9T6N2"/>
<dbReference type="SUPFAM" id="SSF88874">
    <property type="entry name" value="Receptor-binding domain of short tail fibre protein gp12"/>
    <property type="match status" value="1"/>
</dbReference>
<dbReference type="KEGG" id="lmb:C9I47_0434"/>
<dbReference type="Gene3D" id="3.90.1340.10">
    <property type="entry name" value="Phage tail collar domain"/>
    <property type="match status" value="1"/>
</dbReference>
<name>A0A2U9T6N2_9GAMM</name>
<dbReference type="EMBL" id="CP029843">
    <property type="protein sequence ID" value="AWV06158.1"/>
    <property type="molecule type" value="Genomic_DNA"/>
</dbReference>
<protein>
    <submittedName>
        <fullName evidence="2">Microcystin-dependent protein</fullName>
    </submittedName>
</protein>
<keyword evidence="3" id="KW-1185">Reference proteome</keyword>
<evidence type="ECO:0000259" key="1">
    <source>
        <dbReference type="Pfam" id="PF07484"/>
    </source>
</evidence>
<feature type="domain" description="Phage tail collar" evidence="1">
    <location>
        <begin position="9"/>
        <end position="65"/>
    </location>
</feature>
<proteinExistence type="predicted"/>
<sequence length="184" mass="19268">MAMSEFFLGQIMMAGFNFAPKYFALCNGQLLPINQNQALFSLLGTQFGGNGTSNFALPDMRSRTPVGYATSVDPAWQPPAVQMGQAAGSETVTLQADNLPAHNHTVNASTNNGDNRIPSNRIFATSNNAAGAALPLYGPSNGPLATLNSQSVSNAGGSQAHANLQPYNTINFCIALSGIFPSRS</sequence>
<evidence type="ECO:0000313" key="3">
    <source>
        <dbReference type="Proteomes" id="UP000249447"/>
    </source>
</evidence>
<dbReference type="Pfam" id="PF07484">
    <property type="entry name" value="Collar"/>
    <property type="match status" value="1"/>
</dbReference>
<reference evidence="2 3" key="1">
    <citation type="submission" date="2018-05" db="EMBL/GenBank/DDBJ databases">
        <title>The complete genome of Lysobacter maris HZ9B, a marine bacterium antagonistic against terrestrial plant pathogens.</title>
        <authorList>
            <person name="Zhang X.-Q."/>
        </authorList>
    </citation>
    <scope>NUCLEOTIDE SEQUENCE [LARGE SCALE GENOMIC DNA]</scope>
    <source>
        <strain evidence="2 3">HZ9B</strain>
    </source>
</reference>
<dbReference type="Proteomes" id="UP000249447">
    <property type="component" value="Chromosome"/>
</dbReference>
<organism evidence="2 3">
    <name type="scientific">Marilutibacter maris</name>
    <dbReference type="NCBI Taxonomy" id="1605891"/>
    <lineage>
        <taxon>Bacteria</taxon>
        <taxon>Pseudomonadati</taxon>
        <taxon>Pseudomonadota</taxon>
        <taxon>Gammaproteobacteria</taxon>
        <taxon>Lysobacterales</taxon>
        <taxon>Lysobacteraceae</taxon>
        <taxon>Marilutibacter</taxon>
    </lineage>
</organism>
<dbReference type="InterPro" id="IPR037053">
    <property type="entry name" value="Phage_tail_collar_dom_sf"/>
</dbReference>
<gene>
    <name evidence="2" type="ORF">C9I47_0434</name>
</gene>